<dbReference type="EC" id="3.1.26.4" evidence="3"/>
<dbReference type="Proteomes" id="UP001627154">
    <property type="component" value="Unassembled WGS sequence"/>
</dbReference>
<dbReference type="CDD" id="cd09276">
    <property type="entry name" value="Rnase_HI_RT_non_LTR"/>
    <property type="match status" value="1"/>
</dbReference>
<dbReference type="AlphaFoldDB" id="A0ABD2VUS8"/>
<dbReference type="PROSITE" id="PS50878">
    <property type="entry name" value="RT_POL"/>
    <property type="match status" value="1"/>
</dbReference>
<dbReference type="PANTHER" id="PTHR10642">
    <property type="entry name" value="RIBONUCLEASE H1"/>
    <property type="match status" value="1"/>
</dbReference>
<dbReference type="InterPro" id="IPR036397">
    <property type="entry name" value="RNaseH_sf"/>
</dbReference>
<name>A0ABD2VUS8_9HYME</name>
<evidence type="ECO:0000256" key="1">
    <source>
        <dbReference type="ARBA" id="ARBA00000077"/>
    </source>
</evidence>
<comment type="similarity">
    <text evidence="2">Belongs to the RNase H family.</text>
</comment>
<dbReference type="GO" id="GO:0046872">
    <property type="term" value="F:metal ion binding"/>
    <property type="evidence" value="ECO:0007669"/>
    <property type="project" value="UniProtKB-KW"/>
</dbReference>
<keyword evidence="11" id="KW-1185">Reference proteome</keyword>
<comment type="catalytic activity">
    <reaction evidence="1">
        <text>Endonucleolytic cleavage to 5'-phosphomonoester.</text>
        <dbReference type="EC" id="3.1.26.4"/>
    </reaction>
</comment>
<dbReference type="SUPFAM" id="SSF53098">
    <property type="entry name" value="Ribonuclease H-like"/>
    <property type="match status" value="1"/>
</dbReference>
<proteinExistence type="inferred from homology"/>
<sequence length="588" mass="65987">MEDDLRVKRLYKGVPQGAVISPLLYSLYVASLTANIPPSVRIAQFANDVSLSIVTVDPAEGVTDLEGAVRELERGLDSIELGISPPKSKFIHFNNRRIPPGKVKIKIQDHEIPSCAKNKFLGVIFDYQLSYKDHVTFVQARSIRIALRYRRSTPTNILLAEAKISSIEERAGMLGKNYMSKAISNNNLESSVAIKELYDVHKLKLHPSRCFSRCIFSILSADFRIRSGERFDPYNNSYSTLLDSATTNVSLGHEIRRSPNPDRELKEWIESRGATPIYTDGSKVKGAPSVGYAFYCPKDEQRMAGSLSPSCSIFTAECNAIIGALEYIAGLDGDKFVIVSDSLSILLGIGSLYSCKGRMGLILEIRKKISTLSDGSRKKEVELLWVPSHMGLEGNEEADALARAATLSEPPRGSHVLWSDLAAEFAQEARQNTETANKIDSQSKGKTYFDVYHSESAVPWFRESKLPRRTITRVNRMRANLTSLAESLKKKNIISDPRCRCGHEEESLNHVLWNCGLLEAQRKKMIRELIKIKLFPPHNVESLLAWPNIWACQNICSFFDEWGIKICITRTNRFSFSSLSELLHFTCL</sequence>
<evidence type="ECO:0000313" key="10">
    <source>
        <dbReference type="EMBL" id="KAL3384398.1"/>
    </source>
</evidence>
<evidence type="ECO:0000256" key="6">
    <source>
        <dbReference type="ARBA" id="ARBA00022759"/>
    </source>
</evidence>
<evidence type="ECO:0000259" key="9">
    <source>
        <dbReference type="PROSITE" id="PS50879"/>
    </source>
</evidence>
<comment type="caution">
    <text evidence="10">The sequence shown here is derived from an EMBL/GenBank/DDBJ whole genome shotgun (WGS) entry which is preliminary data.</text>
</comment>
<dbReference type="Pfam" id="PF00075">
    <property type="entry name" value="RNase_H"/>
    <property type="match status" value="1"/>
</dbReference>
<keyword evidence="4" id="KW-0540">Nuclease</keyword>
<keyword evidence="6" id="KW-0255">Endonuclease</keyword>
<evidence type="ECO:0000256" key="7">
    <source>
        <dbReference type="ARBA" id="ARBA00022801"/>
    </source>
</evidence>
<dbReference type="GO" id="GO:0004523">
    <property type="term" value="F:RNA-DNA hybrid ribonuclease activity"/>
    <property type="evidence" value="ECO:0007669"/>
    <property type="project" value="UniProtKB-EC"/>
</dbReference>
<dbReference type="InterPro" id="IPR012337">
    <property type="entry name" value="RNaseH-like_sf"/>
</dbReference>
<evidence type="ECO:0000256" key="3">
    <source>
        <dbReference type="ARBA" id="ARBA00012180"/>
    </source>
</evidence>
<evidence type="ECO:0000256" key="5">
    <source>
        <dbReference type="ARBA" id="ARBA00022723"/>
    </source>
</evidence>
<accession>A0ABD2VUS8</accession>
<protein>
    <recommendedName>
        <fullName evidence="3">ribonuclease H</fullName>
        <ecNumber evidence="3">3.1.26.4</ecNumber>
    </recommendedName>
</protein>
<evidence type="ECO:0000313" key="11">
    <source>
        <dbReference type="Proteomes" id="UP001627154"/>
    </source>
</evidence>
<dbReference type="PROSITE" id="PS50879">
    <property type="entry name" value="RNASE_H_1"/>
    <property type="match status" value="1"/>
</dbReference>
<feature type="domain" description="RNase H type-1" evidence="9">
    <location>
        <begin position="271"/>
        <end position="407"/>
    </location>
</feature>
<evidence type="ECO:0000256" key="4">
    <source>
        <dbReference type="ARBA" id="ARBA00022722"/>
    </source>
</evidence>
<keyword evidence="5" id="KW-0479">Metal-binding</keyword>
<gene>
    <name evidence="10" type="ORF">TKK_019874</name>
</gene>
<dbReference type="InterPro" id="IPR002156">
    <property type="entry name" value="RNaseH_domain"/>
</dbReference>
<evidence type="ECO:0000256" key="2">
    <source>
        <dbReference type="ARBA" id="ARBA00005300"/>
    </source>
</evidence>
<dbReference type="Gene3D" id="3.30.420.10">
    <property type="entry name" value="Ribonuclease H-like superfamily/Ribonuclease H"/>
    <property type="match status" value="1"/>
</dbReference>
<reference evidence="10 11" key="1">
    <citation type="journal article" date="2024" name="bioRxiv">
        <title>A reference genome for Trichogramma kaykai: A tiny desert-dwelling parasitoid wasp with competing sex-ratio distorters.</title>
        <authorList>
            <person name="Culotta J."/>
            <person name="Lindsey A.R."/>
        </authorList>
    </citation>
    <scope>NUCLEOTIDE SEQUENCE [LARGE SCALE GENOMIC DNA]</scope>
    <source>
        <strain evidence="10 11">KSX58</strain>
    </source>
</reference>
<dbReference type="Pfam" id="PF00078">
    <property type="entry name" value="RVT_1"/>
    <property type="match status" value="1"/>
</dbReference>
<dbReference type="InterPro" id="IPR050092">
    <property type="entry name" value="RNase_H"/>
</dbReference>
<feature type="domain" description="Reverse transcriptase" evidence="8">
    <location>
        <begin position="1"/>
        <end position="125"/>
    </location>
</feature>
<dbReference type="InterPro" id="IPR000477">
    <property type="entry name" value="RT_dom"/>
</dbReference>
<evidence type="ECO:0000259" key="8">
    <source>
        <dbReference type="PROSITE" id="PS50878"/>
    </source>
</evidence>
<organism evidence="10 11">
    <name type="scientific">Trichogramma kaykai</name>
    <dbReference type="NCBI Taxonomy" id="54128"/>
    <lineage>
        <taxon>Eukaryota</taxon>
        <taxon>Metazoa</taxon>
        <taxon>Ecdysozoa</taxon>
        <taxon>Arthropoda</taxon>
        <taxon>Hexapoda</taxon>
        <taxon>Insecta</taxon>
        <taxon>Pterygota</taxon>
        <taxon>Neoptera</taxon>
        <taxon>Endopterygota</taxon>
        <taxon>Hymenoptera</taxon>
        <taxon>Apocrita</taxon>
        <taxon>Proctotrupomorpha</taxon>
        <taxon>Chalcidoidea</taxon>
        <taxon>Trichogrammatidae</taxon>
        <taxon>Trichogramma</taxon>
    </lineage>
</organism>
<dbReference type="EMBL" id="JBJJXI010000174">
    <property type="protein sequence ID" value="KAL3384398.1"/>
    <property type="molecule type" value="Genomic_DNA"/>
</dbReference>
<dbReference type="PANTHER" id="PTHR10642:SF26">
    <property type="entry name" value="RIBONUCLEASE H1"/>
    <property type="match status" value="1"/>
</dbReference>
<keyword evidence="7" id="KW-0378">Hydrolase</keyword>